<gene>
    <name evidence="1" type="ORF">SAMN02745117_01403</name>
</gene>
<dbReference type="AlphaFoldDB" id="A0A1M4Z708"/>
<keyword evidence="2" id="KW-1185">Reference proteome</keyword>
<protein>
    <submittedName>
        <fullName evidence="1">Uncharacterized protein</fullName>
    </submittedName>
</protein>
<accession>A0A1M4Z708</accession>
<organism evidence="1 2">
    <name type="scientific">Lampropedia hyalina DSM 16112</name>
    <dbReference type="NCBI Taxonomy" id="1122156"/>
    <lineage>
        <taxon>Bacteria</taxon>
        <taxon>Pseudomonadati</taxon>
        <taxon>Pseudomonadota</taxon>
        <taxon>Betaproteobacteria</taxon>
        <taxon>Burkholderiales</taxon>
        <taxon>Comamonadaceae</taxon>
        <taxon>Lampropedia</taxon>
    </lineage>
</organism>
<dbReference type="Proteomes" id="UP000184327">
    <property type="component" value="Unassembled WGS sequence"/>
</dbReference>
<dbReference type="EMBL" id="FQUZ01000013">
    <property type="protein sequence ID" value="SHF13801.1"/>
    <property type="molecule type" value="Genomic_DNA"/>
</dbReference>
<evidence type="ECO:0000313" key="1">
    <source>
        <dbReference type="EMBL" id="SHF13801.1"/>
    </source>
</evidence>
<evidence type="ECO:0000313" key="2">
    <source>
        <dbReference type="Proteomes" id="UP000184327"/>
    </source>
</evidence>
<reference evidence="1 2" key="1">
    <citation type="submission" date="2016-11" db="EMBL/GenBank/DDBJ databases">
        <authorList>
            <person name="Jaros S."/>
            <person name="Januszkiewicz K."/>
            <person name="Wedrychowicz H."/>
        </authorList>
    </citation>
    <scope>NUCLEOTIDE SEQUENCE [LARGE SCALE GENOMIC DNA]</scope>
    <source>
        <strain evidence="1 2">DSM 16112</strain>
    </source>
</reference>
<proteinExistence type="predicted"/>
<dbReference type="STRING" id="1122156.SAMN02745117_01403"/>
<sequence length="71" mass="8008">MQADCIGKFIQCHCAVKNGEASQWLTLKTPHQALCLIGILMCDCQNGIIVMTYKHILEDGGENDYPYFFKP</sequence>
<name>A0A1M4Z708_9BURK</name>